<organism evidence="2">
    <name type="scientific">viral metagenome</name>
    <dbReference type="NCBI Taxonomy" id="1070528"/>
    <lineage>
        <taxon>unclassified sequences</taxon>
        <taxon>metagenomes</taxon>
        <taxon>organismal metagenomes</taxon>
    </lineage>
</organism>
<dbReference type="AlphaFoldDB" id="A0A6C0HDI1"/>
<evidence type="ECO:0000256" key="1">
    <source>
        <dbReference type="SAM" id="Phobius"/>
    </source>
</evidence>
<keyword evidence="1" id="KW-0812">Transmembrane</keyword>
<reference evidence="2" key="1">
    <citation type="journal article" date="2020" name="Nature">
        <title>Giant virus diversity and host interactions through global metagenomics.</title>
        <authorList>
            <person name="Schulz F."/>
            <person name="Roux S."/>
            <person name="Paez-Espino D."/>
            <person name="Jungbluth S."/>
            <person name="Walsh D.A."/>
            <person name="Denef V.J."/>
            <person name="McMahon K.D."/>
            <person name="Konstantinidis K.T."/>
            <person name="Eloe-Fadrosh E.A."/>
            <person name="Kyrpides N.C."/>
            <person name="Woyke T."/>
        </authorList>
    </citation>
    <scope>NUCLEOTIDE SEQUENCE</scope>
    <source>
        <strain evidence="2">GVMAG-M-3300023179-91</strain>
    </source>
</reference>
<keyword evidence="1" id="KW-0472">Membrane</keyword>
<sequence>MTINEKLIVPWEYSRWITLSSFLFMVPSAYAYYKQLYIYFIISFLTSLISANYWRKASHSWRRQLDLHFAKLSFVVFFMNFPRVTYMPYIITGYPCLFVLANFYFLSGKYFAKKNPIWLKYHIAFHFLVMIEQLIILDSLSSRVGL</sequence>
<feature type="transmembrane region" description="Helical" evidence="1">
    <location>
        <begin position="87"/>
        <end position="106"/>
    </location>
</feature>
<feature type="transmembrane region" description="Helical" evidence="1">
    <location>
        <begin position="36"/>
        <end position="53"/>
    </location>
</feature>
<feature type="transmembrane region" description="Helical" evidence="1">
    <location>
        <begin position="118"/>
        <end position="137"/>
    </location>
</feature>
<dbReference type="EMBL" id="MN739931">
    <property type="protein sequence ID" value="QHT78440.1"/>
    <property type="molecule type" value="Genomic_DNA"/>
</dbReference>
<name>A0A6C0HDI1_9ZZZZ</name>
<protein>
    <submittedName>
        <fullName evidence="2">Uncharacterized protein</fullName>
    </submittedName>
</protein>
<keyword evidence="1" id="KW-1133">Transmembrane helix</keyword>
<evidence type="ECO:0000313" key="2">
    <source>
        <dbReference type="EMBL" id="QHT78440.1"/>
    </source>
</evidence>
<feature type="transmembrane region" description="Helical" evidence="1">
    <location>
        <begin position="12"/>
        <end position="30"/>
    </location>
</feature>
<proteinExistence type="predicted"/>
<accession>A0A6C0HDI1</accession>